<keyword evidence="6" id="KW-0238">DNA-binding</keyword>
<protein>
    <submittedName>
        <fullName evidence="11">Response regulator</fullName>
    </submittedName>
</protein>
<keyword evidence="12" id="KW-1185">Reference proteome</keyword>
<evidence type="ECO:0000313" key="12">
    <source>
        <dbReference type="Proteomes" id="UP000481087"/>
    </source>
</evidence>
<dbReference type="GO" id="GO:0005737">
    <property type="term" value="C:cytoplasm"/>
    <property type="evidence" value="ECO:0007669"/>
    <property type="project" value="UniProtKB-SubCell"/>
</dbReference>
<dbReference type="SMART" id="SM00342">
    <property type="entry name" value="HTH_ARAC"/>
    <property type="match status" value="1"/>
</dbReference>
<dbReference type="PANTHER" id="PTHR42713">
    <property type="entry name" value="HISTIDINE KINASE-RELATED"/>
    <property type="match status" value="1"/>
</dbReference>
<evidence type="ECO:0000256" key="4">
    <source>
        <dbReference type="ARBA" id="ARBA00023012"/>
    </source>
</evidence>
<name>A0A6L8V0L1_9BACL</name>
<proteinExistence type="predicted"/>
<feature type="modified residue" description="4-aspartylphosphate" evidence="8">
    <location>
        <position position="55"/>
    </location>
</feature>
<dbReference type="PANTHER" id="PTHR42713:SF3">
    <property type="entry name" value="TRANSCRIPTIONAL REGULATORY PROTEIN HPTR"/>
    <property type="match status" value="1"/>
</dbReference>
<dbReference type="SUPFAM" id="SSF52172">
    <property type="entry name" value="CheY-like"/>
    <property type="match status" value="1"/>
</dbReference>
<dbReference type="EMBL" id="WTUZ01000020">
    <property type="protein sequence ID" value="MZQ83704.1"/>
    <property type="molecule type" value="Genomic_DNA"/>
</dbReference>
<dbReference type="InterPro" id="IPR018060">
    <property type="entry name" value="HTH_AraC"/>
</dbReference>
<dbReference type="GO" id="GO:0000160">
    <property type="term" value="P:phosphorelay signal transduction system"/>
    <property type="evidence" value="ECO:0007669"/>
    <property type="project" value="UniProtKB-KW"/>
</dbReference>
<dbReference type="InterPro" id="IPR001789">
    <property type="entry name" value="Sig_transdc_resp-reg_receiver"/>
</dbReference>
<dbReference type="PROSITE" id="PS50110">
    <property type="entry name" value="RESPONSE_REGULATORY"/>
    <property type="match status" value="1"/>
</dbReference>
<evidence type="ECO:0000256" key="1">
    <source>
        <dbReference type="ARBA" id="ARBA00004496"/>
    </source>
</evidence>
<dbReference type="Gene3D" id="3.40.50.2300">
    <property type="match status" value="1"/>
</dbReference>
<evidence type="ECO:0000256" key="6">
    <source>
        <dbReference type="ARBA" id="ARBA00023125"/>
    </source>
</evidence>
<evidence type="ECO:0000256" key="8">
    <source>
        <dbReference type="PROSITE-ProRule" id="PRU00169"/>
    </source>
</evidence>
<comment type="caution">
    <text evidence="11">The sequence shown here is derived from an EMBL/GenBank/DDBJ whole genome shotgun (WGS) entry which is preliminary data.</text>
</comment>
<organism evidence="11 12">
    <name type="scientific">Paenibacillus silvestris</name>
    <dbReference type="NCBI Taxonomy" id="2606219"/>
    <lineage>
        <taxon>Bacteria</taxon>
        <taxon>Bacillati</taxon>
        <taxon>Bacillota</taxon>
        <taxon>Bacilli</taxon>
        <taxon>Bacillales</taxon>
        <taxon>Paenibacillaceae</taxon>
        <taxon>Paenibacillus</taxon>
    </lineage>
</organism>
<sequence>MMTVVVAEDEPIVRMGLIALMESEAEGFKIVGEAEDGQQALELARLHVPDIIITDIRMPVMDGLTFMLALKQEGISSAVIVVSGYGEFEYAQQALRAGAADYLLKPINEDLLLPTLNALREKLQLEKARIVHDNKEQLWSFKTSAKQLANDLWNLRELEIEKELNSLQHELMKNKLSTYDMERKLTGYIALLEDEFRSAAGQELPFPRGFDKMTHHFDTFIGHIYAAMKTIRGTRNWGYGKVIQAGIAYVDKHYGDPDLTLTKIAQQLEVKPANFSHMFKTELGVPFSQYLIRLRMDQAAKQLSESANKVYEVSAAVGFSDYVHFSKMFKRHMGFTPTEYRQSKWKS</sequence>
<feature type="domain" description="Response regulatory" evidence="10">
    <location>
        <begin position="3"/>
        <end position="120"/>
    </location>
</feature>
<dbReference type="InterPro" id="IPR051552">
    <property type="entry name" value="HptR"/>
</dbReference>
<keyword evidence="3 8" id="KW-0597">Phosphoprotein</keyword>
<gene>
    <name evidence="11" type="ORF">GQF01_16445</name>
</gene>
<dbReference type="PROSITE" id="PS01124">
    <property type="entry name" value="HTH_ARAC_FAMILY_2"/>
    <property type="match status" value="1"/>
</dbReference>
<feature type="domain" description="HTH araC/xylS-type" evidence="9">
    <location>
        <begin position="244"/>
        <end position="343"/>
    </location>
</feature>
<accession>A0A6L8V0L1</accession>
<dbReference type="InterPro" id="IPR018062">
    <property type="entry name" value="HTH_AraC-typ_CS"/>
</dbReference>
<dbReference type="SMART" id="SM00448">
    <property type="entry name" value="REC"/>
    <property type="match status" value="1"/>
</dbReference>
<dbReference type="Gene3D" id="1.10.10.60">
    <property type="entry name" value="Homeodomain-like"/>
    <property type="match status" value="2"/>
</dbReference>
<evidence type="ECO:0000259" key="10">
    <source>
        <dbReference type="PROSITE" id="PS50110"/>
    </source>
</evidence>
<evidence type="ECO:0000259" key="9">
    <source>
        <dbReference type="PROSITE" id="PS01124"/>
    </source>
</evidence>
<dbReference type="InterPro" id="IPR011006">
    <property type="entry name" value="CheY-like_superfamily"/>
</dbReference>
<comment type="subcellular location">
    <subcellularLocation>
        <location evidence="1">Cytoplasm</location>
    </subcellularLocation>
</comment>
<keyword evidence="7" id="KW-0804">Transcription</keyword>
<evidence type="ECO:0000256" key="2">
    <source>
        <dbReference type="ARBA" id="ARBA00022490"/>
    </source>
</evidence>
<keyword evidence="5" id="KW-0805">Transcription regulation</keyword>
<dbReference type="InterPro" id="IPR009057">
    <property type="entry name" value="Homeodomain-like_sf"/>
</dbReference>
<keyword evidence="4" id="KW-0902">Two-component regulatory system</keyword>
<dbReference type="PRINTS" id="PR00032">
    <property type="entry name" value="HTHARAC"/>
</dbReference>
<dbReference type="Pfam" id="PF00072">
    <property type="entry name" value="Response_reg"/>
    <property type="match status" value="1"/>
</dbReference>
<dbReference type="RefSeq" id="WP_161407841.1">
    <property type="nucleotide sequence ID" value="NZ_WTUZ01000020.1"/>
</dbReference>
<evidence type="ECO:0000256" key="5">
    <source>
        <dbReference type="ARBA" id="ARBA00023015"/>
    </source>
</evidence>
<keyword evidence="2" id="KW-0963">Cytoplasm</keyword>
<dbReference type="PROSITE" id="PS00041">
    <property type="entry name" value="HTH_ARAC_FAMILY_1"/>
    <property type="match status" value="1"/>
</dbReference>
<dbReference type="InterPro" id="IPR020449">
    <property type="entry name" value="Tscrpt_reg_AraC-type_HTH"/>
</dbReference>
<dbReference type="GO" id="GO:0003700">
    <property type="term" value="F:DNA-binding transcription factor activity"/>
    <property type="evidence" value="ECO:0007669"/>
    <property type="project" value="InterPro"/>
</dbReference>
<dbReference type="SUPFAM" id="SSF46689">
    <property type="entry name" value="Homeodomain-like"/>
    <property type="match status" value="2"/>
</dbReference>
<dbReference type="GO" id="GO:0043565">
    <property type="term" value="F:sequence-specific DNA binding"/>
    <property type="evidence" value="ECO:0007669"/>
    <property type="project" value="InterPro"/>
</dbReference>
<reference evidence="11 12" key="1">
    <citation type="submission" date="2019-12" db="EMBL/GenBank/DDBJ databases">
        <title>Paenibacillus sp. nov. sp. isolated from soil.</title>
        <authorList>
            <person name="Kim J."/>
            <person name="Jeong S.E."/>
            <person name="Jung H.S."/>
            <person name="Jeon C.O."/>
        </authorList>
    </citation>
    <scope>NUCLEOTIDE SEQUENCE [LARGE SCALE GENOMIC DNA]</scope>
    <source>
        <strain evidence="11 12">5J-6</strain>
    </source>
</reference>
<dbReference type="Proteomes" id="UP000481087">
    <property type="component" value="Unassembled WGS sequence"/>
</dbReference>
<evidence type="ECO:0000256" key="7">
    <source>
        <dbReference type="ARBA" id="ARBA00023163"/>
    </source>
</evidence>
<evidence type="ECO:0000313" key="11">
    <source>
        <dbReference type="EMBL" id="MZQ83704.1"/>
    </source>
</evidence>
<dbReference type="Pfam" id="PF12833">
    <property type="entry name" value="HTH_18"/>
    <property type="match status" value="1"/>
</dbReference>
<evidence type="ECO:0000256" key="3">
    <source>
        <dbReference type="ARBA" id="ARBA00022553"/>
    </source>
</evidence>
<dbReference type="CDD" id="cd17536">
    <property type="entry name" value="REC_YesN-like"/>
    <property type="match status" value="1"/>
</dbReference>
<dbReference type="AlphaFoldDB" id="A0A6L8V0L1"/>